<proteinExistence type="predicted"/>
<feature type="transmembrane region" description="Helical" evidence="6">
    <location>
        <begin position="360"/>
        <end position="381"/>
    </location>
</feature>
<evidence type="ECO:0000256" key="3">
    <source>
        <dbReference type="ARBA" id="ARBA00022989"/>
    </source>
</evidence>
<dbReference type="GO" id="GO:0005385">
    <property type="term" value="F:zinc ion transmembrane transporter activity"/>
    <property type="evidence" value="ECO:0007669"/>
    <property type="project" value="TreeGrafter"/>
</dbReference>
<feature type="transmembrane region" description="Helical" evidence="6">
    <location>
        <begin position="96"/>
        <end position="121"/>
    </location>
</feature>
<dbReference type="PANTHER" id="PTHR11040:SF219">
    <property type="entry name" value="ZRT (ZRT), IRT- (IRT-) LIKE PROTEIN TRANSPORTER"/>
    <property type="match status" value="1"/>
</dbReference>
<feature type="transmembrane region" description="Helical" evidence="6">
    <location>
        <begin position="12"/>
        <end position="33"/>
    </location>
</feature>
<accession>A0A3P6QJN9</accession>
<dbReference type="GO" id="GO:0005886">
    <property type="term" value="C:plasma membrane"/>
    <property type="evidence" value="ECO:0007669"/>
    <property type="project" value="TreeGrafter"/>
</dbReference>
<keyword evidence="4 6" id="KW-0472">Membrane</keyword>
<dbReference type="InterPro" id="IPR003689">
    <property type="entry name" value="ZIP"/>
</dbReference>
<feature type="transmembrane region" description="Helical" evidence="6">
    <location>
        <begin position="264"/>
        <end position="288"/>
    </location>
</feature>
<evidence type="ECO:0000313" key="7">
    <source>
        <dbReference type="EMBL" id="VDK45937.1"/>
    </source>
</evidence>
<organism evidence="7 8">
    <name type="scientific">Anisakis simplex</name>
    <name type="common">Herring worm</name>
    <dbReference type="NCBI Taxonomy" id="6269"/>
    <lineage>
        <taxon>Eukaryota</taxon>
        <taxon>Metazoa</taxon>
        <taxon>Ecdysozoa</taxon>
        <taxon>Nematoda</taxon>
        <taxon>Chromadorea</taxon>
        <taxon>Rhabditida</taxon>
        <taxon>Spirurina</taxon>
        <taxon>Ascaridomorpha</taxon>
        <taxon>Ascaridoidea</taxon>
        <taxon>Anisakidae</taxon>
        <taxon>Anisakis</taxon>
        <taxon>Anisakis simplex complex</taxon>
    </lineage>
</organism>
<name>A0A3P6QJN9_ANISI</name>
<evidence type="ECO:0000256" key="5">
    <source>
        <dbReference type="SAM" id="MobiDB-lite"/>
    </source>
</evidence>
<protein>
    <submittedName>
        <fullName evidence="7">Uncharacterized protein</fullName>
    </submittedName>
</protein>
<comment type="subcellular location">
    <subcellularLocation>
        <location evidence="1">Membrane</location>
        <topology evidence="1">Multi-pass membrane protein</topology>
    </subcellularLocation>
</comment>
<sequence>MTVSMNVTGVKFILLGLMVVATFGCGLVPLRLLKLLRKSAALAPTSAKQRNVSLVLCLLTCFSGGVFLATCFLHLFPELQEHLSTMEEEYEFYVSYPIAELLSCCGFFLLFFLEELFLLLVPGMAHSHGPSSSVSIMHSERLPDRGDHEIGHTCEGKSKEVNTCNGNENTFELKVDNSDNATKFQGKDDDLSPKQGLLHSSNSTTSSRSNTPLQCNSSSHAECRRSRRDRVNFAEPEACETNCETVNEDPPILMKSMPHAHIHGVRSITFVLAISFHSVIEGLALGVQNDFTELLALFISLMVHKLIVAFSVGLQLGRTHAHALGWVCGSLLLLSLMSPLGGLIGMFVQNAQIDNKLKDFIILITQGLAVGTFIYVTFFEVLLHERDNEHPNLLKLAFMIVGFALIGAVRLFDTHSHEGSSSIGHAHSHQ</sequence>
<keyword evidence="3 6" id="KW-1133">Transmembrane helix</keyword>
<feature type="transmembrane region" description="Helical" evidence="6">
    <location>
        <begin position="294"/>
        <end position="316"/>
    </location>
</feature>
<feature type="transmembrane region" description="Helical" evidence="6">
    <location>
        <begin position="323"/>
        <end position="348"/>
    </location>
</feature>
<feature type="transmembrane region" description="Helical" evidence="6">
    <location>
        <begin position="54"/>
        <end position="76"/>
    </location>
</feature>
<feature type="region of interest" description="Disordered" evidence="5">
    <location>
        <begin position="175"/>
        <end position="221"/>
    </location>
</feature>
<evidence type="ECO:0000256" key="4">
    <source>
        <dbReference type="ARBA" id="ARBA00023136"/>
    </source>
</evidence>
<evidence type="ECO:0000313" key="8">
    <source>
        <dbReference type="Proteomes" id="UP000267096"/>
    </source>
</evidence>
<dbReference type="OrthoDB" id="448280at2759"/>
<reference evidence="7 8" key="1">
    <citation type="submission" date="2018-11" db="EMBL/GenBank/DDBJ databases">
        <authorList>
            <consortium name="Pathogen Informatics"/>
        </authorList>
    </citation>
    <scope>NUCLEOTIDE SEQUENCE [LARGE SCALE GENOMIC DNA]</scope>
</reference>
<dbReference type="AlphaFoldDB" id="A0A3P6QJN9"/>
<dbReference type="Pfam" id="PF02535">
    <property type="entry name" value="Zip"/>
    <property type="match status" value="1"/>
</dbReference>
<evidence type="ECO:0000256" key="1">
    <source>
        <dbReference type="ARBA" id="ARBA00004141"/>
    </source>
</evidence>
<gene>
    <name evidence="7" type="ORF">ASIM_LOCUS11838</name>
</gene>
<dbReference type="EMBL" id="UYRR01031107">
    <property type="protein sequence ID" value="VDK45937.1"/>
    <property type="molecule type" value="Genomic_DNA"/>
</dbReference>
<keyword evidence="8" id="KW-1185">Reference proteome</keyword>
<evidence type="ECO:0000256" key="6">
    <source>
        <dbReference type="SAM" id="Phobius"/>
    </source>
</evidence>
<feature type="compositionally biased region" description="Low complexity" evidence="5">
    <location>
        <begin position="200"/>
        <end position="211"/>
    </location>
</feature>
<dbReference type="Proteomes" id="UP000267096">
    <property type="component" value="Unassembled WGS sequence"/>
</dbReference>
<keyword evidence="2 6" id="KW-0812">Transmembrane</keyword>
<evidence type="ECO:0000256" key="2">
    <source>
        <dbReference type="ARBA" id="ARBA00022692"/>
    </source>
</evidence>
<dbReference type="PANTHER" id="PTHR11040">
    <property type="entry name" value="ZINC/IRON TRANSPORTER"/>
    <property type="match status" value="1"/>
</dbReference>
<feature type="transmembrane region" description="Helical" evidence="6">
    <location>
        <begin position="393"/>
        <end position="412"/>
    </location>
</feature>